<proteinExistence type="predicted"/>
<dbReference type="Proteomes" id="UP000273307">
    <property type="component" value="Unassembled WGS sequence"/>
</dbReference>
<evidence type="ECO:0000259" key="1">
    <source>
        <dbReference type="Pfam" id="PF18878"/>
    </source>
</evidence>
<evidence type="ECO:0000313" key="3">
    <source>
        <dbReference type="Proteomes" id="UP000273307"/>
    </source>
</evidence>
<dbReference type="Pfam" id="PF18878">
    <property type="entry name" value="PPE-PPW"/>
    <property type="match status" value="1"/>
</dbReference>
<dbReference type="EMBL" id="UPHP01000143">
    <property type="protein sequence ID" value="VBA43925.1"/>
    <property type="molecule type" value="Genomic_DNA"/>
</dbReference>
<keyword evidence="3" id="KW-1185">Reference proteome</keyword>
<evidence type="ECO:0000313" key="2">
    <source>
        <dbReference type="EMBL" id="VBA43925.1"/>
    </source>
</evidence>
<dbReference type="InterPro" id="IPR043641">
    <property type="entry name" value="PPE-PPW_C"/>
</dbReference>
<dbReference type="AlphaFoldDB" id="A0A498QHG4"/>
<dbReference type="RefSeq" id="WP_425294054.1">
    <property type="nucleotide sequence ID" value="NZ_UPHP01000143.1"/>
</dbReference>
<organism evidence="2 3">
    <name type="scientific">Mycobacterium attenuatum</name>
    <dbReference type="NCBI Taxonomy" id="2341086"/>
    <lineage>
        <taxon>Bacteria</taxon>
        <taxon>Bacillati</taxon>
        <taxon>Actinomycetota</taxon>
        <taxon>Actinomycetes</taxon>
        <taxon>Mycobacteriales</taxon>
        <taxon>Mycobacteriaceae</taxon>
        <taxon>Mycobacterium</taxon>
    </lineage>
</organism>
<reference evidence="2 3" key="1">
    <citation type="submission" date="2018-09" db="EMBL/GenBank/DDBJ databases">
        <authorList>
            <person name="Tagini F."/>
        </authorList>
    </citation>
    <scope>NUCLEOTIDE SEQUENCE [LARGE SCALE GENOMIC DNA]</scope>
    <source>
        <strain evidence="2 3">MK136</strain>
    </source>
</reference>
<sequence length="222" mass="22417">MGDIPWNLIWALLKEVAEAYLAFNVWVLKEDALFLQDPIGNLWQMLNAFMTNPFNAVLQWGPMIFALGYTVAEGGAPATALATGVLTGATSALLAALPPALVPAATALLNAAGLPLAAAPVAAAAVAAHAVTPEFGTAALLPQARLASAVTAAPAMPVSVGCSARGAAPLGFAGTAGKQAADEPGGLTRWGDEELAHTARVPMLPATWDPSWAGEAITSSAA</sequence>
<name>A0A498QHG4_9MYCO</name>
<gene>
    <name evidence="2" type="ORF">LAUMK136_05336</name>
</gene>
<protein>
    <submittedName>
        <fullName evidence="2">Putative PPE family protein PPE47/PPE48</fullName>
    </submittedName>
</protein>
<feature type="domain" description="PPE-PPW subfamily C-terminal" evidence="1">
    <location>
        <begin position="163"/>
        <end position="208"/>
    </location>
</feature>
<accession>A0A498QHG4</accession>